<reference evidence="2 3" key="1">
    <citation type="submission" date="2015-09" db="EMBL/GenBank/DDBJ databases">
        <authorList>
            <consortium name="Pathogen Informatics"/>
        </authorList>
    </citation>
    <scope>NUCLEOTIDE SEQUENCE [LARGE SCALE GENOMIC DNA]</scope>
    <source>
        <strain evidence="2 3">2789STDY5834855</strain>
    </source>
</reference>
<keyword evidence="1" id="KW-0472">Membrane</keyword>
<dbReference type="EMBL" id="CYZV01000031">
    <property type="protein sequence ID" value="CUO57038.1"/>
    <property type="molecule type" value="Genomic_DNA"/>
</dbReference>
<evidence type="ECO:0000256" key="1">
    <source>
        <dbReference type="SAM" id="Phobius"/>
    </source>
</evidence>
<keyword evidence="1" id="KW-1133">Transmembrane helix</keyword>
<sequence>MIFTKRMNFKLVAIGFIFITLLIFINGVLMNLGLKKSIEVTCTAHYEAVDKEIRSDIELLKQVVGKACN</sequence>
<dbReference type="RefSeq" id="WP_055277403.1">
    <property type="nucleotide sequence ID" value="NZ_CYZV01000031.1"/>
</dbReference>
<feature type="transmembrane region" description="Helical" evidence="1">
    <location>
        <begin position="12"/>
        <end position="34"/>
    </location>
</feature>
<gene>
    <name evidence="2" type="ORF">ERS852470_02725</name>
</gene>
<protein>
    <submittedName>
        <fullName evidence="2">Uncharacterized protein</fullName>
    </submittedName>
</protein>
<evidence type="ECO:0000313" key="3">
    <source>
        <dbReference type="Proteomes" id="UP000095558"/>
    </source>
</evidence>
<dbReference type="AlphaFoldDB" id="A0A174G7D7"/>
<dbReference type="Proteomes" id="UP000095558">
    <property type="component" value="Unassembled WGS sequence"/>
</dbReference>
<name>A0A174G7D7_9CLOT</name>
<organism evidence="2 3">
    <name type="scientific">Clostridium disporicum</name>
    <dbReference type="NCBI Taxonomy" id="84024"/>
    <lineage>
        <taxon>Bacteria</taxon>
        <taxon>Bacillati</taxon>
        <taxon>Bacillota</taxon>
        <taxon>Clostridia</taxon>
        <taxon>Eubacteriales</taxon>
        <taxon>Clostridiaceae</taxon>
        <taxon>Clostridium</taxon>
    </lineage>
</organism>
<evidence type="ECO:0000313" key="2">
    <source>
        <dbReference type="EMBL" id="CUO57038.1"/>
    </source>
</evidence>
<proteinExistence type="predicted"/>
<keyword evidence="1" id="KW-0812">Transmembrane</keyword>
<accession>A0A174G7D7</accession>